<reference evidence="1" key="1">
    <citation type="submission" date="2023-03" db="EMBL/GenBank/DDBJ databases">
        <title>Massive genome expansion in bonnet fungi (Mycena s.s.) driven by repeated elements and novel gene families across ecological guilds.</title>
        <authorList>
            <consortium name="Lawrence Berkeley National Laboratory"/>
            <person name="Harder C.B."/>
            <person name="Miyauchi S."/>
            <person name="Viragh M."/>
            <person name="Kuo A."/>
            <person name="Thoen E."/>
            <person name="Andreopoulos B."/>
            <person name="Lu D."/>
            <person name="Skrede I."/>
            <person name="Drula E."/>
            <person name="Henrissat B."/>
            <person name="Morin E."/>
            <person name="Kohler A."/>
            <person name="Barry K."/>
            <person name="LaButti K."/>
            <person name="Morin E."/>
            <person name="Salamov A."/>
            <person name="Lipzen A."/>
            <person name="Mereny Z."/>
            <person name="Hegedus B."/>
            <person name="Baldrian P."/>
            <person name="Stursova M."/>
            <person name="Weitz H."/>
            <person name="Taylor A."/>
            <person name="Grigoriev I.V."/>
            <person name="Nagy L.G."/>
            <person name="Martin F."/>
            <person name="Kauserud H."/>
        </authorList>
    </citation>
    <scope>NUCLEOTIDE SEQUENCE</scope>
    <source>
        <strain evidence="1">9144</strain>
    </source>
</reference>
<evidence type="ECO:0000313" key="1">
    <source>
        <dbReference type="EMBL" id="KAJ7200132.1"/>
    </source>
</evidence>
<comment type="caution">
    <text evidence="1">The sequence shown here is derived from an EMBL/GenBank/DDBJ whole genome shotgun (WGS) entry which is preliminary data.</text>
</comment>
<proteinExistence type="predicted"/>
<dbReference type="AlphaFoldDB" id="A0AAD6V546"/>
<dbReference type="EMBL" id="JARJCW010000064">
    <property type="protein sequence ID" value="KAJ7200132.1"/>
    <property type="molecule type" value="Genomic_DNA"/>
</dbReference>
<name>A0AAD6V546_9AGAR</name>
<dbReference type="Proteomes" id="UP001219525">
    <property type="component" value="Unassembled WGS sequence"/>
</dbReference>
<keyword evidence="2" id="KW-1185">Reference proteome</keyword>
<organism evidence="1 2">
    <name type="scientific">Mycena pura</name>
    <dbReference type="NCBI Taxonomy" id="153505"/>
    <lineage>
        <taxon>Eukaryota</taxon>
        <taxon>Fungi</taxon>
        <taxon>Dikarya</taxon>
        <taxon>Basidiomycota</taxon>
        <taxon>Agaricomycotina</taxon>
        <taxon>Agaricomycetes</taxon>
        <taxon>Agaricomycetidae</taxon>
        <taxon>Agaricales</taxon>
        <taxon>Marasmiineae</taxon>
        <taxon>Mycenaceae</taxon>
        <taxon>Mycena</taxon>
    </lineage>
</organism>
<gene>
    <name evidence="1" type="ORF">GGX14DRAFT_400815</name>
</gene>
<evidence type="ECO:0000313" key="2">
    <source>
        <dbReference type="Proteomes" id="UP001219525"/>
    </source>
</evidence>
<sequence>MVCKCPVGPQHHKLKGGTKFPFWEQKKKIMINPIRFENSCKHGVKVFKREGKVVLVLPLDCTAALTETMWYPALLIKHHRSAVTLGSVMEFELRWLDCIDPAVYISICDSDDPQVVFRSWKDLQDYEEKGKAKIGTTAVILYLSIYLFSCAARHASCPGGLKQHGTLASERSSAAGTRATRRRRRCLTTCGRRRAWRCAGGRARPWGRWRIAVPSLVDNFKAREITG</sequence>
<protein>
    <submittedName>
        <fullName evidence="1">Uncharacterized protein</fullName>
    </submittedName>
</protein>
<accession>A0AAD6V546</accession>